<keyword evidence="2" id="KW-1185">Reference proteome</keyword>
<dbReference type="Proteomes" id="UP000183994">
    <property type="component" value="Unassembled WGS sequence"/>
</dbReference>
<dbReference type="OrthoDB" id="9763290at2"/>
<protein>
    <recommendedName>
        <fullName evidence="3">Asparagine synthase</fullName>
    </recommendedName>
</protein>
<dbReference type="STRING" id="1121393.SAMN02745216_03898"/>
<evidence type="ECO:0008006" key="3">
    <source>
        <dbReference type="Google" id="ProtNLM"/>
    </source>
</evidence>
<dbReference type="EMBL" id="FQZU01000030">
    <property type="protein sequence ID" value="SHK68228.1"/>
    <property type="molecule type" value="Genomic_DNA"/>
</dbReference>
<evidence type="ECO:0000313" key="2">
    <source>
        <dbReference type="Proteomes" id="UP000183994"/>
    </source>
</evidence>
<proteinExistence type="predicted"/>
<dbReference type="RefSeq" id="WP_073477935.1">
    <property type="nucleotide sequence ID" value="NZ_FQZU01000030.1"/>
</dbReference>
<sequence>MAKIILSNKKDNIDNIITRNIDAGFKKYSEFLDLEYLLIAFQKLNVKNENFLQIRQTDGFVATAGTIIYKNEIGKNALKNIYHDFDGDIQKLRNRSIGNYLVVIKKDNKIYVFCDENNILTVFYYHNKNMWNISNSLYDIAIEEKSYLTVNHFSLLEYTFQCSILGNDTLFNEIKRLLGDEYISINLIDNTFNLNKIDMFNEKNLEYTNDEIFFDEFTEKLNSTVNSISNIFKSVSICMTGGIDSRTILSSFLNNKVSPNLLYGIGNTALTNTKDKDFEINQLFSDKFNLKLSVMNWNTPNNIDQYWNKYMRKYGFLSRIYNASNNFFREFENNKDTDFIEFGYFGEIFKNVPWIEDMRKDYFDVNEYIDEYYIDKNLIKMFPHYLQYRKHIENKIRSTCEKNNIDCMLISKNEFQILNNEYRKGADVKLLNFANMLFYSISIFSLKELFNISLKIPSNLKKKNHFILKSLSIIHPEVLDIPFFSHGQEYVINKKEFKLTEKYKDSRIISNVKKGIKATLKNEKILNFLKMLVRNKKGNTSKDIKESRERVELQKSLVKIIINNKYNILSNPEEFQGYLPRLAWYAQVLFIIKSILEE</sequence>
<name>A0A1M6UGN5_9BACT</name>
<organism evidence="1 2">
    <name type="scientific">Desulfatibacillum alkenivorans DSM 16219</name>
    <dbReference type="NCBI Taxonomy" id="1121393"/>
    <lineage>
        <taxon>Bacteria</taxon>
        <taxon>Pseudomonadati</taxon>
        <taxon>Thermodesulfobacteriota</taxon>
        <taxon>Desulfobacteria</taxon>
        <taxon>Desulfobacterales</taxon>
        <taxon>Desulfatibacillaceae</taxon>
        <taxon>Desulfatibacillum</taxon>
    </lineage>
</organism>
<dbReference type="AlphaFoldDB" id="A0A1M6UGN5"/>
<gene>
    <name evidence="1" type="ORF">SAMN02745216_03898</name>
</gene>
<reference evidence="2" key="1">
    <citation type="submission" date="2016-11" db="EMBL/GenBank/DDBJ databases">
        <authorList>
            <person name="Varghese N."/>
            <person name="Submissions S."/>
        </authorList>
    </citation>
    <scope>NUCLEOTIDE SEQUENCE [LARGE SCALE GENOMIC DNA]</scope>
    <source>
        <strain evidence="2">DSM 16219</strain>
    </source>
</reference>
<accession>A0A1M6UGN5</accession>
<evidence type="ECO:0000313" key="1">
    <source>
        <dbReference type="EMBL" id="SHK68228.1"/>
    </source>
</evidence>